<dbReference type="AlphaFoldDB" id="A0A240TTB2"/>
<evidence type="ECO:0000313" key="2">
    <source>
        <dbReference type="EMBL" id="ART51820.1"/>
    </source>
</evidence>
<sequence length="99" mass="10487">MEPTTFPQPAAPLVVDVRSPGEFEAGHVDGAINLPLDRLGTECAQALPDKSMPLVLCCLSGARSGMAAQWLRQQGYQQVSNGGSVGSVSLQLQRPIRRG</sequence>
<dbReference type="InterPro" id="IPR001763">
    <property type="entry name" value="Rhodanese-like_dom"/>
</dbReference>
<protein>
    <submittedName>
        <fullName evidence="2">Sulfurtransferase</fullName>
    </submittedName>
</protein>
<dbReference type="InterPro" id="IPR036873">
    <property type="entry name" value="Rhodanese-like_dom_sf"/>
</dbReference>
<dbReference type="Gene3D" id="3.40.250.10">
    <property type="entry name" value="Rhodanese-like domain"/>
    <property type="match status" value="1"/>
</dbReference>
<reference evidence="2 3" key="1">
    <citation type="submission" date="2017-05" db="EMBL/GenBank/DDBJ databases">
        <title>Polyphasic characterization of four soil-derived phenanthrene-degrading Acidovorax strains and proposal of Acidovorax phenanthrenivorans sp. nov.</title>
        <authorList>
            <person name="Singleton D.R."/>
            <person name="Lee J."/>
            <person name="Dickey A.N."/>
            <person name="Stroud A."/>
            <person name="Scholl E.H."/>
            <person name="Wright F.A."/>
            <person name="Aitken M.D."/>
        </authorList>
    </citation>
    <scope>NUCLEOTIDE SEQUENCE [LARGE SCALE GENOMIC DNA]</scope>
    <source>
        <strain evidence="2">NA3</strain>
    </source>
</reference>
<feature type="region of interest" description="Disordered" evidence="1">
    <location>
        <begin position="77"/>
        <end position="99"/>
    </location>
</feature>
<name>A0A240TTB2_9BURK</name>
<dbReference type="EMBL" id="CP021361">
    <property type="protein sequence ID" value="ART51820.1"/>
    <property type="molecule type" value="Genomic_DNA"/>
</dbReference>
<dbReference type="SUPFAM" id="SSF52821">
    <property type="entry name" value="Rhodanese/Cell cycle control phosphatase"/>
    <property type="match status" value="1"/>
</dbReference>
<dbReference type="Proteomes" id="UP000194432">
    <property type="component" value="Chromosome 1"/>
</dbReference>
<dbReference type="KEGG" id="acid:CBP33_09780"/>
<dbReference type="SMART" id="SM00450">
    <property type="entry name" value="RHOD"/>
    <property type="match status" value="1"/>
</dbReference>
<dbReference type="InterPro" id="IPR052367">
    <property type="entry name" value="Thiosulfate_ST/Rhodanese-like"/>
</dbReference>
<dbReference type="PANTHER" id="PTHR45431:SF3">
    <property type="entry name" value="RHODANESE-LIKE DOMAIN-CONTAINING PROTEIN 15, CHLOROPLASTIC"/>
    <property type="match status" value="1"/>
</dbReference>
<gene>
    <name evidence="2" type="ORF">CBP34_09360</name>
</gene>
<keyword evidence="2" id="KW-0808">Transferase</keyword>
<evidence type="ECO:0000313" key="3">
    <source>
        <dbReference type="Proteomes" id="UP000194432"/>
    </source>
</evidence>
<dbReference type="GO" id="GO:0016740">
    <property type="term" value="F:transferase activity"/>
    <property type="evidence" value="ECO:0007669"/>
    <property type="project" value="UniProtKB-KW"/>
</dbReference>
<accession>A0A240U379</accession>
<dbReference type="KEGG" id="acin:CBP34_09360"/>
<dbReference type="Pfam" id="PF00581">
    <property type="entry name" value="Rhodanese"/>
    <property type="match status" value="1"/>
</dbReference>
<accession>A0A240TTB2</accession>
<dbReference type="CDD" id="cd00158">
    <property type="entry name" value="RHOD"/>
    <property type="match status" value="1"/>
</dbReference>
<proteinExistence type="predicted"/>
<dbReference type="PANTHER" id="PTHR45431">
    <property type="entry name" value="RHODANESE-LIKE DOMAIN-CONTAINING PROTEIN 15, CHLOROPLASTIC"/>
    <property type="match status" value="1"/>
</dbReference>
<evidence type="ECO:0000256" key="1">
    <source>
        <dbReference type="SAM" id="MobiDB-lite"/>
    </source>
</evidence>
<feature type="compositionally biased region" description="Low complexity" evidence="1">
    <location>
        <begin position="77"/>
        <end position="93"/>
    </location>
</feature>
<organism evidence="2 3">
    <name type="scientific">Acidovorax carolinensis</name>
    <dbReference type="NCBI Taxonomy" id="553814"/>
    <lineage>
        <taxon>Bacteria</taxon>
        <taxon>Pseudomonadati</taxon>
        <taxon>Pseudomonadota</taxon>
        <taxon>Betaproteobacteria</taxon>
        <taxon>Burkholderiales</taxon>
        <taxon>Comamonadaceae</taxon>
        <taxon>Acidovorax</taxon>
    </lineage>
</organism>
<dbReference type="RefSeq" id="WP_086912387.1">
    <property type="nucleotide sequence ID" value="NZ_CP021359.1"/>
</dbReference>
<keyword evidence="3" id="KW-1185">Reference proteome</keyword>
<dbReference type="PROSITE" id="PS50206">
    <property type="entry name" value="RHODANESE_3"/>
    <property type="match status" value="1"/>
</dbReference>